<feature type="non-terminal residue" evidence="1">
    <location>
        <position position="91"/>
    </location>
</feature>
<dbReference type="EMBL" id="UINC01119209">
    <property type="protein sequence ID" value="SVC92866.1"/>
    <property type="molecule type" value="Genomic_DNA"/>
</dbReference>
<organism evidence="1">
    <name type="scientific">marine metagenome</name>
    <dbReference type="NCBI Taxonomy" id="408172"/>
    <lineage>
        <taxon>unclassified sequences</taxon>
        <taxon>metagenomes</taxon>
        <taxon>ecological metagenomes</taxon>
    </lineage>
</organism>
<reference evidence="1" key="1">
    <citation type="submission" date="2018-05" db="EMBL/GenBank/DDBJ databases">
        <authorList>
            <person name="Lanie J.A."/>
            <person name="Ng W.-L."/>
            <person name="Kazmierczak K.M."/>
            <person name="Andrzejewski T.M."/>
            <person name="Davidsen T.M."/>
            <person name="Wayne K.J."/>
            <person name="Tettelin H."/>
            <person name="Glass J.I."/>
            <person name="Rusch D."/>
            <person name="Podicherti R."/>
            <person name="Tsui H.-C.T."/>
            <person name="Winkler M.E."/>
        </authorList>
    </citation>
    <scope>NUCLEOTIDE SEQUENCE</scope>
</reference>
<sequence length="91" mass="10196">MVMTQTVRRMIGVSFGLMLAITPSAFAQTDVTFTKDVAQILQRSCQGCHRTGQMAPMSLVTYDEVRPWARAIRAKVAERSMPPWHIDKTIG</sequence>
<name>A0A382R592_9ZZZZ</name>
<evidence type="ECO:0008006" key="2">
    <source>
        <dbReference type="Google" id="ProtNLM"/>
    </source>
</evidence>
<dbReference type="AlphaFoldDB" id="A0A382R592"/>
<gene>
    <name evidence="1" type="ORF">METZ01_LOCUS345720</name>
</gene>
<accession>A0A382R592</accession>
<protein>
    <recommendedName>
        <fullName evidence="2">Cytochrome c domain-containing protein</fullName>
    </recommendedName>
</protein>
<evidence type="ECO:0000313" key="1">
    <source>
        <dbReference type="EMBL" id="SVC92866.1"/>
    </source>
</evidence>
<proteinExistence type="predicted"/>